<evidence type="ECO:0000313" key="4">
    <source>
        <dbReference type="Proteomes" id="UP000255066"/>
    </source>
</evidence>
<proteinExistence type="predicted"/>
<dbReference type="RefSeq" id="WP_058524684.1">
    <property type="nucleotide sequence ID" value="NZ_CAAAHV010000004.1"/>
</dbReference>
<sequence length="283" mass="31582">MQTQFKISSDKTSMYLRNALLQMKLITPKHIKRDPLDGSMYLETATTRLRVQVKNNEASLYYDNILLAETHKTEGIQVNTSALQSLLGNSLNAKLELITEHHQAQNLNRFLTDSPKTRTANLTSAKGILTEKELQDLSPYMVDILNVDAGKRNHFLKIISRHRIQNENAKPGEYAFTNPFLTNTCLLFSEGIPVDDFLCLDEKDQVGFATQAKQVIALLKNGMGAETLMQTGAEGLIKIRENLGSEIWVLYNGNKEAKAIVINNAISLLSELTKQSGACPTPF</sequence>
<keyword evidence="3" id="KW-1185">Reference proteome</keyword>
<dbReference type="EMBL" id="UGNW01000001">
    <property type="protein sequence ID" value="STX31201.1"/>
    <property type="molecule type" value="Genomic_DNA"/>
</dbReference>
<dbReference type="Proteomes" id="UP000054735">
    <property type="component" value="Unassembled WGS sequence"/>
</dbReference>
<gene>
    <name evidence="1" type="ORF">Lbir_2691</name>
    <name evidence="2" type="ORF">NCTC12437_00971</name>
</gene>
<name>A0A378I9A3_9GAMM</name>
<accession>A0A378I9A3</accession>
<dbReference type="OrthoDB" id="5653063at2"/>
<dbReference type="Proteomes" id="UP000255066">
    <property type="component" value="Unassembled WGS sequence"/>
</dbReference>
<dbReference type="EMBL" id="LNXT01000048">
    <property type="protein sequence ID" value="KTC68089.1"/>
    <property type="molecule type" value="Genomic_DNA"/>
</dbReference>
<organism evidence="2 4">
    <name type="scientific">Legionella birminghamensis</name>
    <dbReference type="NCBI Taxonomy" id="28083"/>
    <lineage>
        <taxon>Bacteria</taxon>
        <taxon>Pseudomonadati</taxon>
        <taxon>Pseudomonadota</taxon>
        <taxon>Gammaproteobacteria</taxon>
        <taxon>Legionellales</taxon>
        <taxon>Legionellaceae</taxon>
        <taxon>Legionella</taxon>
    </lineage>
</organism>
<reference evidence="1 3" key="1">
    <citation type="submission" date="2015-11" db="EMBL/GenBank/DDBJ databases">
        <title>Genomic analysis of 38 Legionella species identifies large and diverse effector repertoires.</title>
        <authorList>
            <person name="Burstein D."/>
            <person name="Amaro F."/>
            <person name="Zusman T."/>
            <person name="Lifshitz Z."/>
            <person name="Cohen O."/>
            <person name="Gilbert J.A."/>
            <person name="Pupko T."/>
            <person name="Shuman H.A."/>
            <person name="Segal G."/>
        </authorList>
    </citation>
    <scope>NUCLEOTIDE SEQUENCE [LARGE SCALE GENOMIC DNA]</scope>
    <source>
        <strain evidence="1 3">CDC#1407-AL-14</strain>
    </source>
</reference>
<reference evidence="2 4" key="2">
    <citation type="submission" date="2018-06" db="EMBL/GenBank/DDBJ databases">
        <authorList>
            <consortium name="Pathogen Informatics"/>
            <person name="Doyle S."/>
        </authorList>
    </citation>
    <scope>NUCLEOTIDE SEQUENCE [LARGE SCALE GENOMIC DNA]</scope>
    <source>
        <strain evidence="2 4">NCTC12437</strain>
    </source>
</reference>
<evidence type="ECO:0000313" key="3">
    <source>
        <dbReference type="Proteomes" id="UP000054735"/>
    </source>
</evidence>
<evidence type="ECO:0000313" key="2">
    <source>
        <dbReference type="EMBL" id="STX31201.1"/>
    </source>
</evidence>
<protein>
    <submittedName>
        <fullName evidence="2">Uncharacterized protein</fullName>
    </submittedName>
</protein>
<evidence type="ECO:0000313" key="1">
    <source>
        <dbReference type="EMBL" id="KTC68089.1"/>
    </source>
</evidence>
<dbReference type="AlphaFoldDB" id="A0A378I9A3"/>